<feature type="region of interest" description="Disordered" evidence="2">
    <location>
        <begin position="101"/>
        <end position="125"/>
    </location>
</feature>
<sequence length="511" mass="58205">MKETIRFIRIPSAEIQDSPEKHVSYGILVQGPVRSWTVWRRYSEFDKLNSLLVKKYPDFCCQAKFPPKQISLDPWNLLPKSINAINSFKFEFGRLVKFPTSSQNNKTSDSKDPELKNQNNLDNSAFDPGFIEQRRKALESYVQSILSNPDDRWRNCTEWYDFISPQPKTFKAGEDSASSMLKATSDSASHSAYSDGEIAYIYSGQHWIQEFKDAENKALKIRQLLDLKERASSRNDVSTSHQAFLDAKKLLAELEIKLETLTISLDEYEKSSNMASNKQPQLSRNLTSTSSKHSSFFRAPSPMSTSSSTSGKTNGVDNRNNFVSKGEAIRRRDKLLGLEEQKSSLSQMLKYSYGQSGRKLPSAVKNTERDLLLSSKSSEDYKLNNQDNQPAFKSMNKNQNLNSSQRYSGNKPSTRVFGRVTSSNVPQPTPSESETTVSLDNRELLALHSDVIKEQDGRLEMLSNIIRRQKFMGIEIGNELELQNQLLNEMDEDIDRTNNRLKNVHNMAKKL</sequence>
<dbReference type="Proteomes" id="UP000245609">
    <property type="component" value="Unassembled WGS sequence"/>
</dbReference>
<dbReference type="Gene3D" id="1.20.5.110">
    <property type="match status" value="1"/>
</dbReference>
<evidence type="ECO:0000313" key="6">
    <source>
        <dbReference type="Proteomes" id="UP000245609"/>
    </source>
</evidence>
<proteinExistence type="predicted"/>
<dbReference type="Pfam" id="PF00787">
    <property type="entry name" value="PX"/>
    <property type="match status" value="1"/>
</dbReference>
<accession>A0A2T9ZJ27</accession>
<dbReference type="OrthoDB" id="428895at2759"/>
<evidence type="ECO:0008006" key="7">
    <source>
        <dbReference type="Google" id="ProtNLM"/>
    </source>
</evidence>
<dbReference type="GO" id="GO:0035091">
    <property type="term" value="F:phosphatidylinositol binding"/>
    <property type="evidence" value="ECO:0007669"/>
    <property type="project" value="InterPro"/>
</dbReference>
<feature type="compositionally biased region" description="Polar residues" evidence="2">
    <location>
        <begin position="420"/>
        <end position="436"/>
    </location>
</feature>
<dbReference type="PANTHER" id="PTHR22775:SF3">
    <property type="entry name" value="SORTING NEXIN-13"/>
    <property type="match status" value="1"/>
</dbReference>
<feature type="compositionally biased region" description="Low complexity" evidence="2">
    <location>
        <begin position="300"/>
        <end position="310"/>
    </location>
</feature>
<dbReference type="Gene3D" id="3.30.1520.10">
    <property type="entry name" value="Phox-like domain"/>
    <property type="match status" value="1"/>
</dbReference>
<comment type="caution">
    <text evidence="5">The sequence shown here is derived from an EMBL/GenBank/DDBJ whole genome shotgun (WGS) entry which is preliminary data.</text>
</comment>
<dbReference type="InterPro" id="IPR036871">
    <property type="entry name" value="PX_dom_sf"/>
</dbReference>
<evidence type="ECO:0000313" key="5">
    <source>
        <dbReference type="EMBL" id="PVV04588.1"/>
    </source>
</evidence>
<dbReference type="AlphaFoldDB" id="A0A2T9ZJ27"/>
<evidence type="ECO:0000256" key="1">
    <source>
        <dbReference type="SAM" id="Coils"/>
    </source>
</evidence>
<feature type="domain" description="T-SNARE coiled-coil homology" evidence="3">
    <location>
        <begin position="449"/>
        <end position="511"/>
    </location>
</feature>
<dbReference type="CDD" id="cd15858">
    <property type="entry name" value="SNARE_VAM7"/>
    <property type="match status" value="1"/>
</dbReference>
<feature type="region of interest" description="Disordered" evidence="2">
    <location>
        <begin position="373"/>
        <end position="436"/>
    </location>
</feature>
<evidence type="ECO:0000259" key="3">
    <source>
        <dbReference type="PROSITE" id="PS50192"/>
    </source>
</evidence>
<name>A0A2T9ZJ27_9FUNG</name>
<gene>
    <name evidence="5" type="ORF">BB560_000910</name>
</gene>
<feature type="compositionally biased region" description="Polar residues" evidence="2">
    <location>
        <begin position="271"/>
        <end position="294"/>
    </location>
</feature>
<keyword evidence="1" id="KW-0175">Coiled coil</keyword>
<feature type="compositionally biased region" description="Polar residues" evidence="2">
    <location>
        <begin position="383"/>
        <end position="413"/>
    </location>
</feature>
<organism evidence="5 6">
    <name type="scientific">Smittium megazygosporum</name>
    <dbReference type="NCBI Taxonomy" id="133381"/>
    <lineage>
        <taxon>Eukaryota</taxon>
        <taxon>Fungi</taxon>
        <taxon>Fungi incertae sedis</taxon>
        <taxon>Zoopagomycota</taxon>
        <taxon>Kickxellomycotina</taxon>
        <taxon>Harpellomycetes</taxon>
        <taxon>Harpellales</taxon>
        <taxon>Legeriomycetaceae</taxon>
        <taxon>Smittium</taxon>
    </lineage>
</organism>
<evidence type="ECO:0000259" key="4">
    <source>
        <dbReference type="PROSITE" id="PS50195"/>
    </source>
</evidence>
<dbReference type="PROSITE" id="PS50195">
    <property type="entry name" value="PX"/>
    <property type="match status" value="1"/>
</dbReference>
<reference evidence="5 6" key="1">
    <citation type="journal article" date="2018" name="MBio">
        <title>Comparative Genomics Reveals the Core Gene Toolbox for the Fungus-Insect Symbiosis.</title>
        <authorList>
            <person name="Wang Y."/>
            <person name="Stata M."/>
            <person name="Wang W."/>
            <person name="Stajich J.E."/>
            <person name="White M.M."/>
            <person name="Moncalvo J.M."/>
        </authorList>
    </citation>
    <scope>NUCLEOTIDE SEQUENCE [LARGE SCALE GENOMIC DNA]</scope>
    <source>
        <strain evidence="5 6">SC-DP-2</strain>
    </source>
</reference>
<feature type="region of interest" description="Disordered" evidence="2">
    <location>
        <begin position="270"/>
        <end position="325"/>
    </location>
</feature>
<dbReference type="PANTHER" id="PTHR22775">
    <property type="entry name" value="SORTING NEXIN"/>
    <property type="match status" value="1"/>
</dbReference>
<dbReference type="InterPro" id="IPR000727">
    <property type="entry name" value="T_SNARE_dom"/>
</dbReference>
<dbReference type="SMART" id="SM00312">
    <property type="entry name" value="PX"/>
    <property type="match status" value="1"/>
</dbReference>
<dbReference type="InterPro" id="IPR001683">
    <property type="entry name" value="PX_dom"/>
</dbReference>
<dbReference type="EMBL" id="MBFS01000104">
    <property type="protein sequence ID" value="PVV04588.1"/>
    <property type="molecule type" value="Genomic_DNA"/>
</dbReference>
<dbReference type="PROSITE" id="PS50192">
    <property type="entry name" value="T_SNARE"/>
    <property type="match status" value="1"/>
</dbReference>
<feature type="compositionally biased region" description="Polar residues" evidence="2">
    <location>
        <begin position="311"/>
        <end position="323"/>
    </location>
</feature>
<keyword evidence="6" id="KW-1185">Reference proteome</keyword>
<dbReference type="SUPFAM" id="SSF58038">
    <property type="entry name" value="SNARE fusion complex"/>
    <property type="match status" value="1"/>
</dbReference>
<dbReference type="SUPFAM" id="SSF64268">
    <property type="entry name" value="PX domain"/>
    <property type="match status" value="1"/>
</dbReference>
<protein>
    <recommendedName>
        <fullName evidence="7">t-SNARE coiled-coil homology domain-containing protein</fullName>
    </recommendedName>
</protein>
<evidence type="ECO:0000256" key="2">
    <source>
        <dbReference type="SAM" id="MobiDB-lite"/>
    </source>
</evidence>
<dbReference type="SMART" id="SM00397">
    <property type="entry name" value="t_SNARE"/>
    <property type="match status" value="1"/>
</dbReference>
<feature type="coiled-coil region" evidence="1">
    <location>
        <begin position="480"/>
        <end position="507"/>
    </location>
</feature>
<dbReference type="STRING" id="133381.A0A2T9ZJ27"/>
<feature type="domain" description="PX" evidence="4">
    <location>
        <begin position="3"/>
        <end position="170"/>
    </location>
</feature>
<feature type="compositionally biased region" description="Basic and acidic residues" evidence="2">
    <location>
        <begin position="373"/>
        <end position="382"/>
    </location>
</feature>